<dbReference type="InterPro" id="IPR050899">
    <property type="entry name" value="DDRGK_domain-containing"/>
</dbReference>
<dbReference type="EMBL" id="NCKV01000190">
    <property type="protein sequence ID" value="RWS31349.1"/>
    <property type="molecule type" value="Genomic_DNA"/>
</dbReference>
<dbReference type="SMART" id="SM01128">
    <property type="entry name" value="DDRGK"/>
    <property type="match status" value="1"/>
</dbReference>
<evidence type="ECO:0000313" key="13">
    <source>
        <dbReference type="Proteomes" id="UP000288716"/>
    </source>
</evidence>
<dbReference type="Proteomes" id="UP000288716">
    <property type="component" value="Unassembled WGS sequence"/>
</dbReference>
<dbReference type="PANTHER" id="PTHR48176:SF1">
    <property type="entry name" value="DDRGK DOMAIN-CONTAINING PROTEIN 1"/>
    <property type="match status" value="1"/>
</dbReference>
<evidence type="ECO:0000256" key="1">
    <source>
        <dbReference type="ARBA" id="ARBA00004389"/>
    </source>
</evidence>
<proteinExistence type="inferred from homology"/>
<comment type="subcellular location">
    <subcellularLocation>
        <location evidence="1">Endoplasmic reticulum membrane</location>
        <topology evidence="1">Single-pass membrane protein</topology>
    </subcellularLocation>
</comment>
<feature type="compositionally biased region" description="Basic residues" evidence="11">
    <location>
        <begin position="53"/>
        <end position="65"/>
    </location>
</feature>
<feature type="region of interest" description="Disordered" evidence="11">
    <location>
        <begin position="29"/>
        <end position="121"/>
    </location>
</feature>
<dbReference type="SUPFAM" id="SSF46785">
    <property type="entry name" value="Winged helix' DNA-binding domain"/>
    <property type="match status" value="1"/>
</dbReference>
<dbReference type="GO" id="GO:0005789">
    <property type="term" value="C:endoplasmic reticulum membrane"/>
    <property type="evidence" value="ECO:0007669"/>
    <property type="project" value="UniProtKB-SubCell"/>
</dbReference>
<dbReference type="FunFam" id="1.10.10.10:FF:000143">
    <property type="entry name" value="DDRGK domain-containing protein 1"/>
    <property type="match status" value="1"/>
</dbReference>
<organism evidence="12 13">
    <name type="scientific">Leptotrombidium deliense</name>
    <dbReference type="NCBI Taxonomy" id="299467"/>
    <lineage>
        <taxon>Eukaryota</taxon>
        <taxon>Metazoa</taxon>
        <taxon>Ecdysozoa</taxon>
        <taxon>Arthropoda</taxon>
        <taxon>Chelicerata</taxon>
        <taxon>Arachnida</taxon>
        <taxon>Acari</taxon>
        <taxon>Acariformes</taxon>
        <taxon>Trombidiformes</taxon>
        <taxon>Prostigmata</taxon>
        <taxon>Anystina</taxon>
        <taxon>Parasitengona</taxon>
        <taxon>Trombiculoidea</taxon>
        <taxon>Trombiculidae</taxon>
        <taxon>Leptotrombidium</taxon>
    </lineage>
</organism>
<keyword evidence="13" id="KW-1185">Reference proteome</keyword>
<dbReference type="InterPro" id="IPR036388">
    <property type="entry name" value="WH-like_DNA-bd_sf"/>
</dbReference>
<dbReference type="OrthoDB" id="2285710at2759"/>
<dbReference type="GO" id="GO:0044389">
    <property type="term" value="F:ubiquitin-like protein ligase binding"/>
    <property type="evidence" value="ECO:0007669"/>
    <property type="project" value="TreeGrafter"/>
</dbReference>
<dbReference type="VEuPathDB" id="VectorBase:LDEU000691"/>
<dbReference type="Gene3D" id="1.10.10.10">
    <property type="entry name" value="Winged helix-like DNA-binding domain superfamily/Winged helix DNA-binding domain"/>
    <property type="match status" value="1"/>
</dbReference>
<name>A0A443SV08_9ACAR</name>
<comment type="function">
    <text evidence="9">Substrate adapter for ufmylation, the covalent attachment of the ubiquitin-like modifier UFM1 to substrate proteins. Required for ufmylation of Atg9; protects the nervous system during aging, possibly by stabilizing Atg9 and supporting its function.</text>
</comment>
<evidence type="ECO:0000256" key="3">
    <source>
        <dbReference type="ARBA" id="ARBA00018218"/>
    </source>
</evidence>
<keyword evidence="8" id="KW-0472">Membrane</keyword>
<evidence type="ECO:0000256" key="10">
    <source>
        <dbReference type="ARBA" id="ARBA00049687"/>
    </source>
</evidence>
<evidence type="ECO:0000256" key="4">
    <source>
        <dbReference type="ARBA" id="ARBA00022692"/>
    </source>
</evidence>
<evidence type="ECO:0000256" key="2">
    <source>
        <dbReference type="ARBA" id="ARBA00009829"/>
    </source>
</evidence>
<dbReference type="Pfam" id="PF09756">
    <property type="entry name" value="DDRGK"/>
    <property type="match status" value="1"/>
</dbReference>
<feature type="compositionally biased region" description="Basic and acidic residues" evidence="11">
    <location>
        <begin position="101"/>
        <end position="121"/>
    </location>
</feature>
<keyword evidence="6" id="KW-0256">Endoplasmic reticulum</keyword>
<evidence type="ECO:0000256" key="5">
    <source>
        <dbReference type="ARBA" id="ARBA00022786"/>
    </source>
</evidence>
<comment type="subunit">
    <text evidence="10">Interacts with Atg9; the interaction is transient.</text>
</comment>
<evidence type="ECO:0000256" key="7">
    <source>
        <dbReference type="ARBA" id="ARBA00022989"/>
    </source>
</evidence>
<comment type="caution">
    <text evidence="12">The sequence shown here is derived from an EMBL/GenBank/DDBJ whole genome shotgun (WGS) entry which is preliminary data.</text>
</comment>
<comment type="similarity">
    <text evidence="2">Belongs to the DDRGK1 family.</text>
</comment>
<dbReference type="AlphaFoldDB" id="A0A443SV08"/>
<keyword evidence="5" id="KW-0833">Ubl conjugation pathway</keyword>
<accession>A0A443SV08</accession>
<dbReference type="STRING" id="299467.A0A443SV08"/>
<evidence type="ECO:0000256" key="11">
    <source>
        <dbReference type="SAM" id="MobiDB-lite"/>
    </source>
</evidence>
<keyword evidence="7" id="KW-1133">Transmembrane helix</keyword>
<feature type="compositionally biased region" description="Basic and acidic residues" evidence="11">
    <location>
        <begin position="29"/>
        <end position="40"/>
    </location>
</feature>
<dbReference type="InterPro" id="IPR036390">
    <property type="entry name" value="WH_DNA-bd_sf"/>
</dbReference>
<evidence type="ECO:0000256" key="6">
    <source>
        <dbReference type="ARBA" id="ARBA00022824"/>
    </source>
</evidence>
<reference evidence="12 13" key="1">
    <citation type="journal article" date="2018" name="Gigascience">
        <title>Genomes of trombidid mites reveal novel predicted allergens and laterally-transferred genes associated with secondary metabolism.</title>
        <authorList>
            <person name="Dong X."/>
            <person name="Chaisiri K."/>
            <person name="Xia D."/>
            <person name="Armstrong S.D."/>
            <person name="Fang Y."/>
            <person name="Donnelly M.J."/>
            <person name="Kadowaki T."/>
            <person name="McGarry J.W."/>
            <person name="Darby A.C."/>
            <person name="Makepeace B.L."/>
        </authorList>
    </citation>
    <scope>NUCLEOTIDE SEQUENCE [LARGE SCALE GENOMIC DNA]</scope>
    <source>
        <strain evidence="12">UoL-UT</strain>
    </source>
</reference>
<sequence length="289" mass="33811">MSDVVLICSALVSLLILVLLGIFLFKSRSDSEPTEPRENPRIINAAGNDHLRVGNRRVRQRHQRRHVDEDDNPEDEEDDPLADEIAMPDGKIGAKKRRKLEMKAEKRAAREREIEEREDRKRRQALLDEQRKAEEERIKEEEMRIAEEEKKAKEEKERQEYEEYLKLKESFAVEEEGFEEDAEESESQNKLQTFIDYIKENKVVLLEDLAGHFRMKTQDVINRVQDLLAQELLVGVIDDRGKFIYITKEELESVAKFIKRRGRVAISELVESSNSLIKLQPQISLDVKS</sequence>
<protein>
    <recommendedName>
        <fullName evidence="3">DDRGK domain-containing protein 1</fullName>
    </recommendedName>
</protein>
<feature type="compositionally biased region" description="Acidic residues" evidence="11">
    <location>
        <begin position="69"/>
        <end position="82"/>
    </location>
</feature>
<evidence type="ECO:0000313" key="12">
    <source>
        <dbReference type="EMBL" id="RWS31349.1"/>
    </source>
</evidence>
<keyword evidence="4" id="KW-0812">Transmembrane</keyword>
<gene>
    <name evidence="12" type="ORF">B4U80_07042</name>
</gene>
<evidence type="ECO:0000256" key="9">
    <source>
        <dbReference type="ARBA" id="ARBA00049608"/>
    </source>
</evidence>
<evidence type="ECO:0000256" key="8">
    <source>
        <dbReference type="ARBA" id="ARBA00023136"/>
    </source>
</evidence>
<dbReference type="PANTHER" id="PTHR48176">
    <property type="entry name" value="DDRGK DOMAIN-CONTAINING PROTEIN 1"/>
    <property type="match status" value="1"/>
</dbReference>
<dbReference type="InterPro" id="IPR019153">
    <property type="entry name" value="DDRGK_dom-contain"/>
</dbReference>